<sequence length="358" mass="39269">MLQDDLKYWVALSQNLKIGPRTFQKLHKIFPDFRQLWTGSFADFASKRLPEQLFILVDETRKKVNPEKEMDKLKKLAINTVTIKDKAYPEQLKEIADPPAVLYWRGNLADIQPSVSVVGTRKFTAYGQRATEYLVEPLAKAGLTICSGLALGIDSLAHQAALQASGRTIAVLGSGLDRIYPTNNRALADKILQKNGAIVSEYPLGTPPFRSNFPMRNRIVAGLSLGTLVIEAALQSGALITAACALDYNRQVFALPGSIYSDQSAGTNNLIKLGAKPVTQAEDILEEMNIVLDNRGKKDYVFASPQEEMIAKYLANPCDVDKLAKATKLDIATVNATLTLMEIAGSVRNLGSGRYVLR</sequence>
<dbReference type="InterPro" id="IPR057666">
    <property type="entry name" value="DrpA_SLOG"/>
</dbReference>
<name>A0A2G9YRS3_9BACT</name>
<dbReference type="EMBL" id="PCRM01000005">
    <property type="protein sequence ID" value="PIP21939.1"/>
    <property type="molecule type" value="Genomic_DNA"/>
</dbReference>
<dbReference type="NCBIfam" id="TIGR00732">
    <property type="entry name" value="dprA"/>
    <property type="match status" value="1"/>
</dbReference>
<dbReference type="Pfam" id="PF17782">
    <property type="entry name" value="WHD_DprA"/>
    <property type="match status" value="1"/>
</dbReference>
<evidence type="ECO:0000313" key="5">
    <source>
        <dbReference type="Proteomes" id="UP000231567"/>
    </source>
</evidence>
<dbReference type="PANTHER" id="PTHR43022:SF1">
    <property type="entry name" value="PROTEIN SMF"/>
    <property type="match status" value="1"/>
</dbReference>
<evidence type="ECO:0000259" key="3">
    <source>
        <dbReference type="Pfam" id="PF17782"/>
    </source>
</evidence>
<evidence type="ECO:0000256" key="1">
    <source>
        <dbReference type="ARBA" id="ARBA00006525"/>
    </source>
</evidence>
<dbReference type="InterPro" id="IPR036388">
    <property type="entry name" value="WH-like_DNA-bd_sf"/>
</dbReference>
<dbReference type="GO" id="GO:0009294">
    <property type="term" value="P:DNA-mediated transformation"/>
    <property type="evidence" value="ECO:0007669"/>
    <property type="project" value="InterPro"/>
</dbReference>
<dbReference type="Pfam" id="PF02481">
    <property type="entry name" value="DNA_processg_A"/>
    <property type="match status" value="1"/>
</dbReference>
<proteinExistence type="inferred from homology"/>
<accession>A0A2G9YRS3</accession>
<dbReference type="AlphaFoldDB" id="A0A2G9YRS3"/>
<dbReference type="PANTHER" id="PTHR43022">
    <property type="entry name" value="PROTEIN SMF"/>
    <property type="match status" value="1"/>
</dbReference>
<dbReference type="SUPFAM" id="SSF102405">
    <property type="entry name" value="MCP/YpsA-like"/>
    <property type="match status" value="1"/>
</dbReference>
<gene>
    <name evidence="4" type="primary">dprA</name>
    <name evidence="4" type="ORF">COX39_00265</name>
</gene>
<protein>
    <submittedName>
        <fullName evidence="4">DNA-protecting protein DprA</fullName>
    </submittedName>
</protein>
<comment type="similarity">
    <text evidence="1">Belongs to the DprA/Smf family.</text>
</comment>
<reference evidence="4 5" key="1">
    <citation type="submission" date="2017-09" db="EMBL/GenBank/DDBJ databases">
        <title>Depth-based differentiation of microbial function through sediment-hosted aquifers and enrichment of novel symbionts in the deep terrestrial subsurface.</title>
        <authorList>
            <person name="Probst A.J."/>
            <person name="Ladd B."/>
            <person name="Jarett J.K."/>
            <person name="Geller-Mcgrath D.E."/>
            <person name="Sieber C.M."/>
            <person name="Emerson J.B."/>
            <person name="Anantharaman K."/>
            <person name="Thomas B.C."/>
            <person name="Malmstrom R."/>
            <person name="Stieglmeier M."/>
            <person name="Klingl A."/>
            <person name="Woyke T."/>
            <person name="Ryan C.M."/>
            <person name="Banfield J.F."/>
        </authorList>
    </citation>
    <scope>NUCLEOTIDE SEQUENCE [LARGE SCALE GENOMIC DNA]</scope>
    <source>
        <strain evidence="4">CG23_combo_of_CG06-09_8_20_14_all_40_13</strain>
    </source>
</reference>
<organism evidence="4 5">
    <name type="scientific">Candidatus Nealsonbacteria bacterium CG23_combo_of_CG06-09_8_20_14_all_40_13</name>
    <dbReference type="NCBI Taxonomy" id="1974724"/>
    <lineage>
        <taxon>Bacteria</taxon>
        <taxon>Candidatus Nealsoniibacteriota</taxon>
    </lineage>
</organism>
<feature type="domain" description="Smf/DprA SLOG" evidence="2">
    <location>
        <begin position="80"/>
        <end position="288"/>
    </location>
</feature>
<dbReference type="InterPro" id="IPR041614">
    <property type="entry name" value="DprA_WH"/>
</dbReference>
<comment type="caution">
    <text evidence="4">The sequence shown here is derived from an EMBL/GenBank/DDBJ whole genome shotgun (WGS) entry which is preliminary data.</text>
</comment>
<dbReference type="InterPro" id="IPR003488">
    <property type="entry name" value="DprA"/>
</dbReference>
<feature type="domain" description="DprA winged helix" evidence="3">
    <location>
        <begin position="315"/>
        <end position="350"/>
    </location>
</feature>
<dbReference type="Proteomes" id="UP000231567">
    <property type="component" value="Unassembled WGS sequence"/>
</dbReference>
<evidence type="ECO:0000259" key="2">
    <source>
        <dbReference type="Pfam" id="PF02481"/>
    </source>
</evidence>
<dbReference type="Gene3D" id="1.10.10.10">
    <property type="entry name" value="Winged helix-like DNA-binding domain superfamily/Winged helix DNA-binding domain"/>
    <property type="match status" value="1"/>
</dbReference>
<dbReference type="Gene3D" id="3.40.50.450">
    <property type="match status" value="1"/>
</dbReference>
<evidence type="ECO:0000313" key="4">
    <source>
        <dbReference type="EMBL" id="PIP21939.1"/>
    </source>
</evidence>